<proteinExistence type="predicted"/>
<protein>
    <submittedName>
        <fullName evidence="5">Tetratricopeptide repeat protein</fullName>
    </submittedName>
</protein>
<keyword evidence="4" id="KW-0472">Membrane</keyword>
<dbReference type="PROSITE" id="PS50005">
    <property type="entry name" value="TPR"/>
    <property type="match status" value="6"/>
</dbReference>
<dbReference type="InterPro" id="IPR011990">
    <property type="entry name" value="TPR-like_helical_dom_sf"/>
</dbReference>
<feature type="transmembrane region" description="Helical" evidence="4">
    <location>
        <begin position="21"/>
        <end position="42"/>
    </location>
</feature>
<dbReference type="Gene3D" id="1.25.40.10">
    <property type="entry name" value="Tetratricopeptide repeat domain"/>
    <property type="match status" value="3"/>
</dbReference>
<dbReference type="Pfam" id="PF13365">
    <property type="entry name" value="Trypsin_2"/>
    <property type="match status" value="1"/>
</dbReference>
<name>A0AAW9QS31_9CHRO</name>
<dbReference type="InterPro" id="IPR019734">
    <property type="entry name" value="TPR_rpt"/>
</dbReference>
<keyword evidence="6" id="KW-1185">Reference proteome</keyword>
<dbReference type="Gene3D" id="2.40.10.10">
    <property type="entry name" value="Trypsin-like serine proteases"/>
    <property type="match status" value="2"/>
</dbReference>
<evidence type="ECO:0000256" key="4">
    <source>
        <dbReference type="SAM" id="Phobius"/>
    </source>
</evidence>
<evidence type="ECO:0000256" key="1">
    <source>
        <dbReference type="ARBA" id="ARBA00022737"/>
    </source>
</evidence>
<dbReference type="SUPFAM" id="SSF48452">
    <property type="entry name" value="TPR-like"/>
    <property type="match status" value="2"/>
</dbReference>
<dbReference type="Pfam" id="PF14559">
    <property type="entry name" value="TPR_19"/>
    <property type="match status" value="1"/>
</dbReference>
<feature type="repeat" description="TPR" evidence="3">
    <location>
        <begin position="112"/>
        <end position="145"/>
    </location>
</feature>
<dbReference type="Proteomes" id="UP001328733">
    <property type="component" value="Unassembled WGS sequence"/>
</dbReference>
<dbReference type="InterPro" id="IPR009003">
    <property type="entry name" value="Peptidase_S1_PA"/>
</dbReference>
<dbReference type="EMBL" id="JBAFSM010000063">
    <property type="protein sequence ID" value="MEG3439858.1"/>
    <property type="molecule type" value="Genomic_DNA"/>
</dbReference>
<dbReference type="InterPro" id="IPR051685">
    <property type="entry name" value="Ycf3/AcsC/BcsC/TPR_MFPF"/>
</dbReference>
<evidence type="ECO:0000256" key="3">
    <source>
        <dbReference type="PROSITE-ProRule" id="PRU00339"/>
    </source>
</evidence>
<evidence type="ECO:0000313" key="5">
    <source>
        <dbReference type="EMBL" id="MEG3439858.1"/>
    </source>
</evidence>
<dbReference type="PROSITE" id="PS50293">
    <property type="entry name" value="TPR_REGION"/>
    <property type="match status" value="1"/>
</dbReference>
<dbReference type="RefSeq" id="WP_332867334.1">
    <property type="nucleotide sequence ID" value="NZ_JBAFSM010000063.1"/>
</dbReference>
<keyword evidence="4" id="KW-1133">Transmembrane helix</keyword>
<dbReference type="Pfam" id="PF13174">
    <property type="entry name" value="TPR_6"/>
    <property type="match status" value="1"/>
</dbReference>
<keyword evidence="1" id="KW-0677">Repeat</keyword>
<evidence type="ECO:0000313" key="6">
    <source>
        <dbReference type="Proteomes" id="UP001328733"/>
    </source>
</evidence>
<feature type="repeat" description="TPR" evidence="3">
    <location>
        <begin position="214"/>
        <end position="247"/>
    </location>
</feature>
<keyword evidence="2 3" id="KW-0802">TPR repeat</keyword>
<feature type="repeat" description="TPR" evidence="3">
    <location>
        <begin position="248"/>
        <end position="281"/>
    </location>
</feature>
<evidence type="ECO:0000256" key="2">
    <source>
        <dbReference type="ARBA" id="ARBA00022803"/>
    </source>
</evidence>
<dbReference type="PANTHER" id="PTHR44943:SF8">
    <property type="entry name" value="TPR REPEAT-CONTAINING PROTEIN MJ0263"/>
    <property type="match status" value="1"/>
</dbReference>
<comment type="caution">
    <text evidence="5">The sequence shown here is derived from an EMBL/GenBank/DDBJ whole genome shotgun (WGS) entry which is preliminary data.</text>
</comment>
<gene>
    <name evidence="5" type="ORF">V0288_22205</name>
</gene>
<dbReference type="SMART" id="SM00028">
    <property type="entry name" value="TPR"/>
    <property type="match status" value="8"/>
</dbReference>
<feature type="repeat" description="TPR" evidence="3">
    <location>
        <begin position="180"/>
        <end position="213"/>
    </location>
</feature>
<dbReference type="AlphaFoldDB" id="A0AAW9QS31"/>
<feature type="repeat" description="TPR" evidence="3">
    <location>
        <begin position="146"/>
        <end position="179"/>
    </location>
</feature>
<sequence>MDRKNVKIGFRKYHKPLIVGSIISLVVISPFAVFYLLSVFYLHQGDRLLQEGKTDEAIAAYETVLAFNGNSDRAYVNIARALQRENKHLEALEAYNRAFLINPNLKLDRTRSTDLLTLGDALGKGENWLQAIEAYQKAIAIDPNSDKARFQLGVGLYNLQRWDDAAKTFAKAIELAPRQGKAYYYLGESYSQQKLWENASSAYQSALQFDPDNAKIFQRLGESLQEQGKWAEAGEIYLQAIARNPKDGDSYNRLGKALTEQGKVNEAIVIFQQALQISPKNAGIRENLCYSHLILGQVDEGLNWCRRAIELDPNLTQPRFIMQEVQRGRLIHDNPKLLEMPERIPSIQSDPLIALKRSIVKIVIRERGKASMGTGWVVKRDNDRAWIVTNRHVIANSRQETDKKSRPFVEFYSDPPPGQIRKRSRAKILHATPPDDWLDVAVLEVKDPPKDIRPLELAAVPIASMEPVKSIGNPFNQKDWTVTKGVVNDNTEKSLNMSMLVVSGQSGSPVFNQQNQVVGMISQSGLFCPAAPATDSLVNAVKLGCGLAIPIDRVRKRLIEWGVIQ</sequence>
<feature type="repeat" description="TPR" evidence="3">
    <location>
        <begin position="72"/>
        <end position="105"/>
    </location>
</feature>
<dbReference type="InterPro" id="IPR043504">
    <property type="entry name" value="Peptidase_S1_PA_chymotrypsin"/>
</dbReference>
<dbReference type="SUPFAM" id="SSF50494">
    <property type="entry name" value="Trypsin-like serine proteases"/>
    <property type="match status" value="1"/>
</dbReference>
<dbReference type="Pfam" id="PF13432">
    <property type="entry name" value="TPR_16"/>
    <property type="match status" value="2"/>
</dbReference>
<reference evidence="5 6" key="1">
    <citation type="submission" date="2024-01" db="EMBL/GenBank/DDBJ databases">
        <title>Genomic insights into the taxonomy and metabolism of the cyanobacterium Pannus brasiliensis CCIBt3594.</title>
        <authorList>
            <person name="Machado M."/>
            <person name="Botero N.B."/>
            <person name="Andreote A.P.D."/>
            <person name="Feitosa A.M.T."/>
            <person name="Popin R."/>
            <person name="Sivonen K."/>
            <person name="Fiore M.F."/>
        </authorList>
    </citation>
    <scope>NUCLEOTIDE SEQUENCE [LARGE SCALE GENOMIC DNA]</scope>
    <source>
        <strain evidence="5 6">CCIBt3594</strain>
    </source>
</reference>
<organism evidence="5 6">
    <name type="scientific">Pannus brasiliensis CCIBt3594</name>
    <dbReference type="NCBI Taxonomy" id="1427578"/>
    <lineage>
        <taxon>Bacteria</taxon>
        <taxon>Bacillati</taxon>
        <taxon>Cyanobacteriota</taxon>
        <taxon>Cyanophyceae</taxon>
        <taxon>Oscillatoriophycideae</taxon>
        <taxon>Chroococcales</taxon>
        <taxon>Microcystaceae</taxon>
        <taxon>Pannus</taxon>
    </lineage>
</organism>
<keyword evidence="4" id="KW-0812">Transmembrane</keyword>
<accession>A0AAW9QS31</accession>
<dbReference type="PANTHER" id="PTHR44943">
    <property type="entry name" value="CELLULOSE SYNTHASE OPERON PROTEIN C"/>
    <property type="match status" value="1"/>
</dbReference>